<dbReference type="EMBL" id="SWBP01000002">
    <property type="protein sequence ID" value="TKB98569.1"/>
    <property type="molecule type" value="Genomic_DNA"/>
</dbReference>
<feature type="region of interest" description="Disordered" evidence="1">
    <location>
        <begin position="589"/>
        <end position="619"/>
    </location>
</feature>
<evidence type="ECO:0000256" key="1">
    <source>
        <dbReference type="SAM" id="MobiDB-lite"/>
    </source>
</evidence>
<proteinExistence type="predicted"/>
<dbReference type="Proteomes" id="UP000308181">
    <property type="component" value="Unassembled WGS sequence"/>
</dbReference>
<protein>
    <recommendedName>
        <fullName evidence="4">DUF748 domain-containing protein</fullName>
    </recommendedName>
</protein>
<dbReference type="OrthoDB" id="814802at2"/>
<reference evidence="2 3" key="1">
    <citation type="submission" date="2019-04" db="EMBL/GenBank/DDBJ databases">
        <title>Pedobacter sp. AR-3-17 sp. nov., isolated from Arctic soil.</title>
        <authorList>
            <person name="Dahal R.H."/>
            <person name="Kim D.-U."/>
        </authorList>
    </citation>
    <scope>NUCLEOTIDE SEQUENCE [LARGE SCALE GENOMIC DNA]</scope>
    <source>
        <strain evidence="2 3">AR-3-17</strain>
    </source>
</reference>
<dbReference type="AlphaFoldDB" id="A0A4U1C393"/>
<keyword evidence="3" id="KW-1185">Reference proteome</keyword>
<dbReference type="RefSeq" id="WP_136825385.1">
    <property type="nucleotide sequence ID" value="NZ_SWBP01000002.1"/>
</dbReference>
<gene>
    <name evidence="2" type="ORF">FA046_05465</name>
</gene>
<comment type="caution">
    <text evidence="2">The sequence shown here is derived from an EMBL/GenBank/DDBJ whole genome shotgun (WGS) entry which is preliminary data.</text>
</comment>
<name>A0A4U1C393_9SPHI</name>
<evidence type="ECO:0000313" key="2">
    <source>
        <dbReference type="EMBL" id="TKB98569.1"/>
    </source>
</evidence>
<sequence>MKKILLWLLGIILITGIGLFFGAKYLQRNWKPLLEEQLKQAVINSTDSLYKIEYKSLDVNPINGNLNLVDFKLTPIMEVYEKLKITNEAPDNLYELAVDELIINKANAKEAVSTKKLNIANIIIDHPQLKITNNRQPYNDIVDTLKKKKNPYELIKEIFKELKINTIQLKDVDFTFVNNSNEQKKQTSLKNLNITINDLLIDSLASQDKNRVYYTKNVEINIKDYQIATPDSLYYVKTSELSFSTIRNELLLKNVKMEPRLSKAAFHEKAGYAKDRFDLDFENIIIKDVDFDLFLKQQILMAESLSIEKARVDVYNNNAYHRKRTDKTGKFPHQQLLNVALDMRIKQVNLNNVNISYAEYDAKSKRTGIIRFNNLRGTINNVTNNIASLKKDDVMIANVKAEIFGKAPVSLNMKFYMRSELGAHDYSGTVGAFNGKILNEIVKPLGMAEIKSATISKVSFDVKANQNIARGTMQFYYSDLNVSILKREENGNLKDQGFISTVANGFIIKSENPSKKGEFTEGRILYSRPYYASFFNYLWQSLFTGVKESVGVSREKEAKLKKSAAKIGSLVDDAKDAFSSIKENLKERKEKREVRRDEKKTEKEQEQKKKEEQELEIKN</sequence>
<evidence type="ECO:0000313" key="3">
    <source>
        <dbReference type="Proteomes" id="UP000308181"/>
    </source>
</evidence>
<organism evidence="2 3">
    <name type="scientific">Pedobacter cryophilus</name>
    <dbReference type="NCBI Taxonomy" id="2571271"/>
    <lineage>
        <taxon>Bacteria</taxon>
        <taxon>Pseudomonadati</taxon>
        <taxon>Bacteroidota</taxon>
        <taxon>Sphingobacteriia</taxon>
        <taxon>Sphingobacteriales</taxon>
        <taxon>Sphingobacteriaceae</taxon>
        <taxon>Pedobacter</taxon>
    </lineage>
</organism>
<accession>A0A4U1C393</accession>
<evidence type="ECO:0008006" key="4">
    <source>
        <dbReference type="Google" id="ProtNLM"/>
    </source>
</evidence>